<dbReference type="PROSITE" id="PS51733">
    <property type="entry name" value="BPL_LPL_CATALYTIC"/>
    <property type="match status" value="1"/>
</dbReference>
<dbReference type="AlphaFoldDB" id="A0A0X8FKX8"/>
<dbReference type="InterPro" id="IPR004143">
    <property type="entry name" value="BPL_LPL_catalytic"/>
</dbReference>
<reference evidence="2" key="2">
    <citation type="submission" date="2016-01" db="EMBL/GenBank/DDBJ databases">
        <title>Six Aerococcus type strain genome sequencing and assembly using PacBio and Illumina Hiseq.</title>
        <authorList>
            <person name="Carkaci D."/>
            <person name="Dargis R."/>
            <person name="Nielsen X.C."/>
            <person name="Skovgaard O."/>
            <person name="Fuursted K."/>
            <person name="Christensen J.J."/>
        </authorList>
    </citation>
    <scope>NUCLEOTIDE SEQUENCE [LARGE SCALE GENOMIC DNA]</scope>
    <source>
        <strain evidence="2">CCUG42038B</strain>
    </source>
</reference>
<dbReference type="Proteomes" id="UP000062260">
    <property type="component" value="Chromosome"/>
</dbReference>
<dbReference type="OrthoDB" id="2080934at2"/>
<dbReference type="Pfam" id="PF21948">
    <property type="entry name" value="LplA-B_cat"/>
    <property type="match status" value="1"/>
</dbReference>
<dbReference type="GO" id="GO:0009249">
    <property type="term" value="P:protein lipoylation"/>
    <property type="evidence" value="ECO:0007669"/>
    <property type="project" value="UniProtKB-ARBA"/>
</dbReference>
<dbReference type="PANTHER" id="PTHR43679">
    <property type="entry name" value="OCTANOYLTRANSFERASE LIPM-RELATED"/>
    <property type="match status" value="1"/>
</dbReference>
<dbReference type="RefSeq" id="WP_067978510.1">
    <property type="nucleotide sequence ID" value="NZ_CP014163.1"/>
</dbReference>
<keyword evidence="2" id="KW-1185">Reference proteome</keyword>
<dbReference type="GO" id="GO:0016740">
    <property type="term" value="F:transferase activity"/>
    <property type="evidence" value="ECO:0007669"/>
    <property type="project" value="UniProtKB-ARBA"/>
</dbReference>
<name>A0A0X8FKX8_9LACT</name>
<dbReference type="STRING" id="128944.AWM75_03965"/>
<dbReference type="InterPro" id="IPR050664">
    <property type="entry name" value="Octanoyltrans_LipM/LipL"/>
</dbReference>
<dbReference type="PANTHER" id="PTHR43679:SF2">
    <property type="entry name" value="OCTANOYL-[GCVH]:PROTEIN N-OCTANOYLTRANSFERASE"/>
    <property type="match status" value="1"/>
</dbReference>
<dbReference type="GO" id="GO:0140096">
    <property type="term" value="F:catalytic activity, acting on a protein"/>
    <property type="evidence" value="ECO:0007669"/>
    <property type="project" value="UniProtKB-ARBA"/>
</dbReference>
<gene>
    <name evidence="1" type="ORF">AWM75_03965</name>
</gene>
<dbReference type="EMBL" id="CP014163">
    <property type="protein sequence ID" value="AMB99212.1"/>
    <property type="molecule type" value="Genomic_DNA"/>
</dbReference>
<evidence type="ECO:0000313" key="1">
    <source>
        <dbReference type="EMBL" id="AMB99212.1"/>
    </source>
</evidence>
<dbReference type="KEGG" id="auh:AWM75_03965"/>
<accession>A0A0X8FKX8</accession>
<organism evidence="1 2">
    <name type="scientific">Aerococcus urinaehominis</name>
    <dbReference type="NCBI Taxonomy" id="128944"/>
    <lineage>
        <taxon>Bacteria</taxon>
        <taxon>Bacillati</taxon>
        <taxon>Bacillota</taxon>
        <taxon>Bacilli</taxon>
        <taxon>Lactobacillales</taxon>
        <taxon>Aerococcaceae</taxon>
        <taxon>Aerococcus</taxon>
    </lineage>
</organism>
<evidence type="ECO:0000313" key="2">
    <source>
        <dbReference type="Proteomes" id="UP000062260"/>
    </source>
</evidence>
<proteinExistence type="predicted"/>
<dbReference type="Gene3D" id="3.30.930.10">
    <property type="entry name" value="Bira Bifunctional Protein, Domain 2"/>
    <property type="match status" value="1"/>
</dbReference>
<protein>
    <submittedName>
        <fullName evidence="1">Uncharacterized protein</fullName>
    </submittedName>
</protein>
<dbReference type="InterPro" id="IPR045864">
    <property type="entry name" value="aa-tRNA-synth_II/BPL/LPL"/>
</dbReference>
<reference evidence="1 2" key="1">
    <citation type="journal article" date="2016" name="Genome Announc.">
        <title>Complete Genome Sequences of Aerococcus christensenii CCUG 28831T, Aerococcus sanguinicola CCUG 43001T, Aerococcus urinae CCUG 36881T, Aerococcus urinaeequi CCUG 28094T, Aerococcus urinaehominis CCUG 42038 BT, and Aerococcus viridans CCUG 4311T.</title>
        <authorList>
            <person name="Carkaci D."/>
            <person name="Dargis R."/>
            <person name="Nielsen X.C."/>
            <person name="Skovgaard O."/>
            <person name="Fuursted K."/>
            <person name="Christensen J.J."/>
        </authorList>
    </citation>
    <scope>NUCLEOTIDE SEQUENCE [LARGE SCALE GENOMIC DNA]</scope>
    <source>
        <strain evidence="1 2">CCUG42038B</strain>
    </source>
</reference>
<dbReference type="SUPFAM" id="SSF55681">
    <property type="entry name" value="Class II aaRS and biotin synthetases"/>
    <property type="match status" value="1"/>
</dbReference>
<sequence length="281" mass="31306">MELKALYPDQKTYRLALIDEYIEAGNFFQPFAVADALMKALNSGQADFDLALHFWPTDPTVYLGMMDARLPYLADGLQLIRQTGYQPTIRSAGGLAVVSDPGILNFTLIVKPAKDRLLIDQAYQVMTQVLDQVFAPYGFKVISQEVPQSYCPGSFDLSLAGKKIAGQAQRRIGQAVGIFVYLSIEGNQDQRAQLIHDFYLAAKKGEETKHHYPDVDPAVMRTVDSVIPDLGQLASIKQAIIASISQALDIHVIQLASSDLDYQTEYERIKSRNQDFLTQNK</sequence>